<protein>
    <submittedName>
        <fullName evidence="1">Homoprotocatechuate degradation operon regulator HpaR</fullName>
    </submittedName>
</protein>
<dbReference type="InterPro" id="IPR000835">
    <property type="entry name" value="HTH_MarR-typ"/>
</dbReference>
<dbReference type="PANTHER" id="PTHR33164:SF13">
    <property type="entry name" value="4-HYDROXYPHENYLACETATE CATABOLISM PROTEIN"/>
    <property type="match status" value="1"/>
</dbReference>
<dbReference type="InterPro" id="IPR012712">
    <property type="entry name" value="HpaR/FarR"/>
</dbReference>
<dbReference type="InterPro" id="IPR036390">
    <property type="entry name" value="WH_DNA-bd_sf"/>
</dbReference>
<dbReference type="EMBL" id="PDDY01000001">
    <property type="protein sequence ID" value="PEH41898.1"/>
    <property type="molecule type" value="Genomic_DNA"/>
</dbReference>
<dbReference type="GO" id="GO:0045892">
    <property type="term" value="P:negative regulation of DNA-templated transcription"/>
    <property type="evidence" value="ECO:0007669"/>
    <property type="project" value="InterPro"/>
</dbReference>
<dbReference type="NCBIfam" id="TIGR02337">
    <property type="entry name" value="HpaR"/>
    <property type="match status" value="1"/>
</dbReference>
<dbReference type="SUPFAM" id="SSF46785">
    <property type="entry name" value="Winged helix' DNA-binding domain"/>
    <property type="match status" value="1"/>
</dbReference>
<sequence>MSDIYRLIIPLLEAREALLVPIRSILNEYSLTEQQWRILRLLEEVSGEGLEAGQIAKQCCLLHPSLTRILERLERDGMITRKRSALDLRRSKIRLTVRSRSLIGRIQPRIEAQYRSIEAKFGRGKLEEIYAALRRVQEVGRDESDGSLSSA</sequence>
<comment type="caution">
    <text evidence="1">The sequence shown here is derived from an EMBL/GenBank/DDBJ whole genome shotgun (WGS) entry which is preliminary data.</text>
</comment>
<evidence type="ECO:0000313" key="1">
    <source>
        <dbReference type="EMBL" id="PEH41898.1"/>
    </source>
</evidence>
<dbReference type="AlphaFoldDB" id="A0A2A7SEF4"/>
<gene>
    <name evidence="1" type="primary">hpaR</name>
    <name evidence="1" type="ORF">CRM94_06900</name>
</gene>
<organism evidence="1 2">
    <name type="scientific">Burkholderia gladioli</name>
    <name type="common">Pseudomonas marginata</name>
    <name type="synonym">Phytomonas marginata</name>
    <dbReference type="NCBI Taxonomy" id="28095"/>
    <lineage>
        <taxon>Bacteria</taxon>
        <taxon>Pseudomonadati</taxon>
        <taxon>Pseudomonadota</taxon>
        <taxon>Betaproteobacteria</taxon>
        <taxon>Burkholderiales</taxon>
        <taxon>Burkholderiaceae</taxon>
        <taxon>Burkholderia</taxon>
    </lineage>
</organism>
<evidence type="ECO:0000313" key="2">
    <source>
        <dbReference type="Proteomes" id="UP000220629"/>
    </source>
</evidence>
<dbReference type="PROSITE" id="PS50995">
    <property type="entry name" value="HTH_MARR_2"/>
    <property type="match status" value="1"/>
</dbReference>
<dbReference type="Proteomes" id="UP000220629">
    <property type="component" value="Unassembled WGS sequence"/>
</dbReference>
<proteinExistence type="predicted"/>
<dbReference type="SMART" id="SM00347">
    <property type="entry name" value="HTH_MARR"/>
    <property type="match status" value="1"/>
</dbReference>
<dbReference type="RefSeq" id="WP_096752681.1">
    <property type="nucleotide sequence ID" value="NZ_CADEPO010000006.1"/>
</dbReference>
<dbReference type="PANTHER" id="PTHR33164">
    <property type="entry name" value="TRANSCRIPTIONAL REGULATOR, MARR FAMILY"/>
    <property type="match status" value="1"/>
</dbReference>
<dbReference type="Pfam" id="PF01047">
    <property type="entry name" value="MarR"/>
    <property type="match status" value="1"/>
</dbReference>
<dbReference type="InterPro" id="IPR039422">
    <property type="entry name" value="MarR/SlyA-like"/>
</dbReference>
<name>A0A2A7SEF4_BURGA</name>
<reference evidence="2" key="1">
    <citation type="submission" date="2017-09" db="EMBL/GenBank/DDBJ databases">
        <title>FDA dAtabase for Regulatory Grade micrObial Sequences (FDA-ARGOS): Supporting development and validation of Infectious Disease Dx tests.</title>
        <authorList>
            <person name="Minogue T."/>
            <person name="Wolcott M."/>
            <person name="Wasieloski L."/>
            <person name="Aguilar W."/>
            <person name="Moore D."/>
            <person name="Tallon L."/>
            <person name="Sadzewicz L."/>
            <person name="Ott S."/>
            <person name="Zhao X."/>
            <person name="Nagaraj S."/>
            <person name="Vavikolanu K."/>
            <person name="Aluvathingal J."/>
            <person name="Nadendla S."/>
            <person name="Sichtig H."/>
        </authorList>
    </citation>
    <scope>NUCLEOTIDE SEQUENCE [LARGE SCALE GENOMIC DNA]</scope>
    <source>
        <strain evidence="2">FDAARGOS_390</strain>
    </source>
</reference>
<accession>A0A2A7SEF4</accession>
<dbReference type="InterPro" id="IPR036388">
    <property type="entry name" value="WH-like_DNA-bd_sf"/>
</dbReference>
<dbReference type="GO" id="GO:0006950">
    <property type="term" value="P:response to stress"/>
    <property type="evidence" value="ECO:0007669"/>
    <property type="project" value="TreeGrafter"/>
</dbReference>
<dbReference type="GO" id="GO:0003677">
    <property type="term" value="F:DNA binding"/>
    <property type="evidence" value="ECO:0007669"/>
    <property type="project" value="InterPro"/>
</dbReference>
<dbReference type="Gene3D" id="1.10.10.10">
    <property type="entry name" value="Winged helix-like DNA-binding domain superfamily/Winged helix DNA-binding domain"/>
    <property type="match status" value="1"/>
</dbReference>
<dbReference type="GO" id="GO:0003700">
    <property type="term" value="F:DNA-binding transcription factor activity"/>
    <property type="evidence" value="ECO:0007669"/>
    <property type="project" value="InterPro"/>
</dbReference>